<evidence type="ECO:0000313" key="3">
    <source>
        <dbReference type="EMBL" id="CAK0884459.1"/>
    </source>
</evidence>
<evidence type="ECO:0000256" key="1">
    <source>
        <dbReference type="SAM" id="MobiDB-lite"/>
    </source>
</evidence>
<keyword evidence="2" id="KW-0812">Transmembrane</keyword>
<proteinExistence type="predicted"/>
<dbReference type="Proteomes" id="UP001189429">
    <property type="component" value="Unassembled WGS sequence"/>
</dbReference>
<evidence type="ECO:0000256" key="2">
    <source>
        <dbReference type="SAM" id="Phobius"/>
    </source>
</evidence>
<reference evidence="3" key="1">
    <citation type="submission" date="2023-10" db="EMBL/GenBank/DDBJ databases">
        <authorList>
            <person name="Chen Y."/>
            <person name="Shah S."/>
            <person name="Dougan E. K."/>
            <person name="Thang M."/>
            <person name="Chan C."/>
        </authorList>
    </citation>
    <scope>NUCLEOTIDE SEQUENCE [LARGE SCALE GENOMIC DNA]</scope>
</reference>
<comment type="caution">
    <text evidence="3">The sequence shown here is derived from an EMBL/GenBank/DDBJ whole genome shotgun (WGS) entry which is preliminary data.</text>
</comment>
<feature type="non-terminal residue" evidence="3">
    <location>
        <position position="223"/>
    </location>
</feature>
<gene>
    <name evidence="3" type="ORF">PCOR1329_LOCUS66409</name>
</gene>
<accession>A0ABN9WDM5</accession>
<feature type="region of interest" description="Disordered" evidence="1">
    <location>
        <begin position="1"/>
        <end position="30"/>
    </location>
</feature>
<protein>
    <submittedName>
        <fullName evidence="3">Uncharacterized protein</fullName>
    </submittedName>
</protein>
<sequence>AGSRVSGRGAPTRRVAGPFSNWASRGKKKRTITAEAGRRLKRADSKMKMGTVPDYTGTFNVYQKVLPVSMTQDEVQARLSEWARASGEGTQLLSKSTLFLTCEAILKNDDIGNGLTTQVYVHFVFSRGGHIYSAVEMRSMTQKNSMLALGVLFLWVLLMLGFTFYTPFRAFSALKHGACLSHFLRFSNFFEWVILLWGWAILAMFGQEFLLNRQFLADYDDYL</sequence>
<feature type="transmembrane region" description="Helical" evidence="2">
    <location>
        <begin position="186"/>
        <end position="205"/>
    </location>
</feature>
<evidence type="ECO:0000313" key="4">
    <source>
        <dbReference type="Proteomes" id="UP001189429"/>
    </source>
</evidence>
<dbReference type="EMBL" id="CAUYUJ010018552">
    <property type="protein sequence ID" value="CAK0884459.1"/>
    <property type="molecule type" value="Genomic_DNA"/>
</dbReference>
<organism evidence="3 4">
    <name type="scientific">Prorocentrum cordatum</name>
    <dbReference type="NCBI Taxonomy" id="2364126"/>
    <lineage>
        <taxon>Eukaryota</taxon>
        <taxon>Sar</taxon>
        <taxon>Alveolata</taxon>
        <taxon>Dinophyceae</taxon>
        <taxon>Prorocentrales</taxon>
        <taxon>Prorocentraceae</taxon>
        <taxon>Prorocentrum</taxon>
    </lineage>
</organism>
<keyword evidence="4" id="KW-1185">Reference proteome</keyword>
<keyword evidence="2" id="KW-0472">Membrane</keyword>
<keyword evidence="2" id="KW-1133">Transmembrane helix</keyword>
<name>A0ABN9WDM5_9DINO</name>
<feature type="transmembrane region" description="Helical" evidence="2">
    <location>
        <begin position="146"/>
        <end position="166"/>
    </location>
</feature>
<feature type="non-terminal residue" evidence="3">
    <location>
        <position position="1"/>
    </location>
</feature>